<dbReference type="InterPro" id="IPR008928">
    <property type="entry name" value="6-hairpin_glycosidase_sf"/>
</dbReference>
<dbReference type="Pfam" id="PF22422">
    <property type="entry name" value="MGH1-like_GH"/>
    <property type="match status" value="1"/>
</dbReference>
<dbReference type="InParanoid" id="A0A1Z5TKI6"/>
<dbReference type="Proteomes" id="UP000194280">
    <property type="component" value="Unassembled WGS sequence"/>
</dbReference>
<dbReference type="EMBL" id="MUNK01000030">
    <property type="protein sequence ID" value="OTA36520.1"/>
    <property type="molecule type" value="Genomic_DNA"/>
</dbReference>
<reference evidence="2 3" key="1">
    <citation type="submission" date="2017-01" db="EMBL/GenBank/DDBJ databases">
        <title>The recent genome duplication of the halophilic yeast Hortaea werneckii: insights from long-read sequencing.</title>
        <authorList>
            <person name="Sinha S."/>
            <person name="Flibotte S."/>
            <person name="Neira M."/>
            <person name="Lenassi M."/>
            <person name="Gostincar C."/>
            <person name="Stajich J.E."/>
            <person name="Nislow C.E."/>
        </authorList>
    </citation>
    <scope>NUCLEOTIDE SEQUENCE [LARGE SCALE GENOMIC DNA]</scope>
    <source>
        <strain evidence="2 3">EXF-2000</strain>
    </source>
</reference>
<dbReference type="Gene3D" id="2.60.120.260">
    <property type="entry name" value="Galactose-binding domain-like"/>
    <property type="match status" value="1"/>
</dbReference>
<dbReference type="AlphaFoldDB" id="A0A1Z5TKI6"/>
<dbReference type="SUPFAM" id="SSF48208">
    <property type="entry name" value="Six-hairpin glycosidases"/>
    <property type="match status" value="1"/>
</dbReference>
<dbReference type="OrthoDB" id="5382128at2759"/>
<dbReference type="GO" id="GO:0005975">
    <property type="term" value="P:carbohydrate metabolic process"/>
    <property type="evidence" value="ECO:0007669"/>
    <property type="project" value="InterPro"/>
</dbReference>
<gene>
    <name evidence="2" type="ORF">BTJ68_03663</name>
</gene>
<feature type="domain" description="Mannosylglycerate hydrolase MGH1-like glycoside hydrolase" evidence="1">
    <location>
        <begin position="123"/>
        <end position="469"/>
    </location>
</feature>
<evidence type="ECO:0000259" key="1">
    <source>
        <dbReference type="Pfam" id="PF22422"/>
    </source>
</evidence>
<organism evidence="2 3">
    <name type="scientific">Hortaea werneckii EXF-2000</name>
    <dbReference type="NCBI Taxonomy" id="1157616"/>
    <lineage>
        <taxon>Eukaryota</taxon>
        <taxon>Fungi</taxon>
        <taxon>Dikarya</taxon>
        <taxon>Ascomycota</taxon>
        <taxon>Pezizomycotina</taxon>
        <taxon>Dothideomycetes</taxon>
        <taxon>Dothideomycetidae</taxon>
        <taxon>Mycosphaerellales</taxon>
        <taxon>Teratosphaeriaceae</taxon>
        <taxon>Hortaea</taxon>
    </lineage>
</organism>
<dbReference type="InterPro" id="IPR012341">
    <property type="entry name" value="6hp_glycosidase-like_sf"/>
</dbReference>
<evidence type="ECO:0000313" key="3">
    <source>
        <dbReference type="Proteomes" id="UP000194280"/>
    </source>
</evidence>
<dbReference type="GO" id="GO:0003824">
    <property type="term" value="F:catalytic activity"/>
    <property type="evidence" value="ECO:0007669"/>
    <property type="project" value="UniProtKB-ARBA"/>
</dbReference>
<accession>A0A1Z5TKI6</accession>
<dbReference type="VEuPathDB" id="FungiDB:BTJ68_03663"/>
<proteinExistence type="predicted"/>
<dbReference type="STRING" id="1157616.A0A1Z5TKI6"/>
<dbReference type="Gene3D" id="1.50.10.10">
    <property type="match status" value="1"/>
</dbReference>
<evidence type="ECO:0000313" key="2">
    <source>
        <dbReference type="EMBL" id="OTA36520.1"/>
    </source>
</evidence>
<sequence>MRGLSDFDVFGTLHDTMRLYELIAATLPFLGVALAKDPRPYPHPDSHLQSTNFLDHESYLGGLDDHQWYLDNIPFIDVPDKSLQDVYYYRTSVTKRHLEWAHEGHGWMVTEFIHPVSWASKFQTIPDSAPHHVVELRWLRDQNYVKDLIEQYTRGGVEKLSGISYTHYMHRAILEHAQATGDIPFLTSQLSGMIAMYNLWNTTIDNSTGLYHRIPLLDAQEYSLPGYLVGGPGGDPMQEWNDFGLTAAQGGGNDYALIRDGPETYRPSFNAYMVANARAISTVASLAGNGSLAETWGNYADNLYSSMEEMLYSDELNFWIDVVEGSNLRCEGRQLIGYFPYRLDVGTDEAKIRGLEAGLTSEHLLTEYGPTTLEQDNPYYTAFKNTTNCCVWNGQSWPFSTSVYLGTLARIARDGLSDIITPALFNQEMSKYTRTNYKDGVPYTAESHYPTIDMWSGDTTNHSENYLHSTYMDNVFTNFFGIIPSLDDNFIMKPLVPPDSEWSYFMIENLPYHGSLLTLVWDQDGTHYHCAGNDSAGLSLYSNGTLFHHQPHLGPVNATLPFDTATAAQHLASKPQWQNILANPNVPWAGYPNVSTSWCLDPDGDNCLYPAWKMNDGLLWYDTTPDNRWTNNQSFSPYSTIDLRLARPRKIHSLSLAVFADSDRGGVVACPEGLRITDGRDNRTVAFQHPWTDCVPNALNTIFFSDPARSEGPNTTTPGDVDESYTLETDHLQVTLSDRLRYTTAISEIQVWVSPERGPRYEAEDGLLGAFIGGFQGEAVGMNGTFEEGGVRLGEGGWVELGDVRTRDGEAGRKELSVIGTGYGKVEVQVNWLRNYTVEFAAGANASRSVGADMLRGGNVVTIFQTEGMPFIDAIVVGE</sequence>
<dbReference type="InterPro" id="IPR054491">
    <property type="entry name" value="MGH1-like_GH"/>
</dbReference>
<comment type="caution">
    <text evidence="2">The sequence shown here is derived from an EMBL/GenBank/DDBJ whole genome shotgun (WGS) entry which is preliminary data.</text>
</comment>
<keyword evidence="3" id="KW-1185">Reference proteome</keyword>
<protein>
    <recommendedName>
        <fullName evidence="1">Mannosylglycerate hydrolase MGH1-like glycoside hydrolase domain-containing protein</fullName>
    </recommendedName>
</protein>
<name>A0A1Z5TKI6_HORWE</name>